<comment type="caution">
    <text evidence="1">The sequence shown here is derived from an EMBL/GenBank/DDBJ whole genome shotgun (WGS) entry which is preliminary data.</text>
</comment>
<accession>A0A7C3CJ59</accession>
<dbReference type="EMBL" id="DRMH01000012">
    <property type="protein sequence ID" value="HFC97031.1"/>
    <property type="molecule type" value="Genomic_DNA"/>
</dbReference>
<evidence type="ECO:0000313" key="1">
    <source>
        <dbReference type="EMBL" id="HFC97031.1"/>
    </source>
</evidence>
<gene>
    <name evidence="1" type="ORF">ENJ40_01045</name>
</gene>
<dbReference type="AlphaFoldDB" id="A0A7C3CJ59"/>
<protein>
    <recommendedName>
        <fullName evidence="2">PD-(D/E)XK endonuclease-like domain-containing protein</fullName>
    </recommendedName>
</protein>
<reference evidence="1" key="1">
    <citation type="journal article" date="2020" name="mSystems">
        <title>Genome- and Community-Level Interaction Insights into Carbon Utilization and Element Cycling Functions of Hydrothermarchaeota in Hydrothermal Sediment.</title>
        <authorList>
            <person name="Zhou Z."/>
            <person name="Liu Y."/>
            <person name="Xu W."/>
            <person name="Pan J."/>
            <person name="Luo Z.H."/>
            <person name="Li M."/>
        </authorList>
    </citation>
    <scope>NUCLEOTIDE SEQUENCE [LARGE SCALE GENOMIC DNA]</scope>
    <source>
        <strain evidence="1">HyVt-483</strain>
    </source>
</reference>
<proteinExistence type="predicted"/>
<name>A0A7C3CJ59_9BACT</name>
<sequence length="176" mass="20508">MRLRIYQQKRALALLGERDEERQLGEMAHLALYFLEDYDGTPGRIEEAVSRALALYTEPLPEREKFRKRLLEVLTRALSHPEIARFFAPGIPDLREHPFVRHKGRGGEPEVHRPDRVLLLPEGPVVLEYKLHRPEDPGEHERQVREYLSGLSLVLKQPVRGCLVYLEPPEVREVRP</sequence>
<organism evidence="1">
    <name type="scientific">Thermosulfurimonas dismutans</name>
    <dbReference type="NCBI Taxonomy" id="999894"/>
    <lineage>
        <taxon>Bacteria</taxon>
        <taxon>Pseudomonadati</taxon>
        <taxon>Thermodesulfobacteriota</taxon>
        <taxon>Thermodesulfobacteria</taxon>
        <taxon>Thermodesulfobacteriales</taxon>
        <taxon>Thermodesulfobacteriaceae</taxon>
        <taxon>Thermosulfurimonas</taxon>
    </lineage>
</organism>
<evidence type="ECO:0008006" key="2">
    <source>
        <dbReference type="Google" id="ProtNLM"/>
    </source>
</evidence>
<dbReference type="Proteomes" id="UP000886043">
    <property type="component" value="Unassembled WGS sequence"/>
</dbReference>